<feature type="non-terminal residue" evidence="3">
    <location>
        <position position="1"/>
    </location>
</feature>
<dbReference type="Pfam" id="PF00059">
    <property type="entry name" value="Lectin_C"/>
    <property type="match status" value="1"/>
</dbReference>
<evidence type="ECO:0000259" key="2">
    <source>
        <dbReference type="PROSITE" id="PS50041"/>
    </source>
</evidence>
<dbReference type="SUPFAM" id="SSF56436">
    <property type="entry name" value="C-type lectin-like"/>
    <property type="match status" value="1"/>
</dbReference>
<accession>A0ABS2YEA5</accession>
<organism evidence="3 4">
    <name type="scientific">Polyodon spathula</name>
    <name type="common">North American paddlefish</name>
    <name type="synonym">Squalus spathula</name>
    <dbReference type="NCBI Taxonomy" id="7913"/>
    <lineage>
        <taxon>Eukaryota</taxon>
        <taxon>Metazoa</taxon>
        <taxon>Chordata</taxon>
        <taxon>Craniata</taxon>
        <taxon>Vertebrata</taxon>
        <taxon>Euteleostomi</taxon>
        <taxon>Actinopterygii</taxon>
        <taxon>Chondrostei</taxon>
        <taxon>Acipenseriformes</taxon>
        <taxon>Polyodontidae</taxon>
        <taxon>Polyodon</taxon>
    </lineage>
</organism>
<evidence type="ECO:0000313" key="4">
    <source>
        <dbReference type="Proteomes" id="UP001166093"/>
    </source>
</evidence>
<sequence>MLSETIRSAPPNSTSLSFISWFWPVVPHSSRLCDTWEPVIMFPTAASFVVCIALALSRVAAQGDKKEEVVKREASMCDGSCLKGWSSFKNKCYQYVKDRKTWADAELYCRSLGGNLASIHSVEDNQAIQNLINNNDASNGYTWIGGSDCFKEGSWYWTDGSKWDYNNWNKGEPNNLGVENCLHLNFPGNISF</sequence>
<feature type="non-terminal residue" evidence="3">
    <location>
        <position position="192"/>
    </location>
</feature>
<proteinExistence type="predicted"/>
<keyword evidence="1" id="KW-1133">Transmembrane helix</keyword>
<dbReference type="PROSITE" id="PS50041">
    <property type="entry name" value="C_TYPE_LECTIN_2"/>
    <property type="match status" value="1"/>
</dbReference>
<evidence type="ECO:0000256" key="1">
    <source>
        <dbReference type="SAM" id="Phobius"/>
    </source>
</evidence>
<dbReference type="CDD" id="cd00037">
    <property type="entry name" value="CLECT"/>
    <property type="match status" value="1"/>
</dbReference>
<dbReference type="InterPro" id="IPR001304">
    <property type="entry name" value="C-type_lectin-like"/>
</dbReference>
<feature type="transmembrane region" description="Helical" evidence="1">
    <location>
        <begin position="40"/>
        <end position="61"/>
    </location>
</feature>
<dbReference type="InterPro" id="IPR050111">
    <property type="entry name" value="C-type_lectin/snaclec_domain"/>
</dbReference>
<protein>
    <submittedName>
        <fullName evidence="3">LECG protein</fullName>
    </submittedName>
</protein>
<dbReference type="EMBL" id="JAAWVQ010138205">
    <property type="protein sequence ID" value="MBN3284621.1"/>
    <property type="molecule type" value="Genomic_DNA"/>
</dbReference>
<dbReference type="PANTHER" id="PTHR22803">
    <property type="entry name" value="MANNOSE, PHOSPHOLIPASE, LECTIN RECEPTOR RELATED"/>
    <property type="match status" value="1"/>
</dbReference>
<keyword evidence="4" id="KW-1185">Reference proteome</keyword>
<comment type="caution">
    <text evidence="3">The sequence shown here is derived from an EMBL/GenBank/DDBJ whole genome shotgun (WGS) entry which is preliminary data.</text>
</comment>
<dbReference type="InterPro" id="IPR016187">
    <property type="entry name" value="CTDL_fold"/>
</dbReference>
<keyword evidence="1" id="KW-0812">Transmembrane</keyword>
<gene>
    <name evidence="3" type="primary">Lecg</name>
    <name evidence="3" type="ORF">GTO93_0015631</name>
</gene>
<dbReference type="Gene3D" id="3.10.100.10">
    <property type="entry name" value="Mannose-Binding Protein A, subunit A"/>
    <property type="match status" value="1"/>
</dbReference>
<reference evidence="3" key="1">
    <citation type="journal article" date="2021" name="Cell">
        <title>Tracing the genetic footprints of vertebrate landing in non-teleost ray-finned fishes.</title>
        <authorList>
            <person name="Bi X."/>
            <person name="Wang K."/>
            <person name="Yang L."/>
            <person name="Pan H."/>
            <person name="Jiang H."/>
            <person name="Wei Q."/>
            <person name="Fang M."/>
            <person name="Yu H."/>
            <person name="Zhu C."/>
            <person name="Cai Y."/>
            <person name="He Y."/>
            <person name="Gan X."/>
            <person name="Zeng H."/>
            <person name="Yu D."/>
            <person name="Zhu Y."/>
            <person name="Jiang H."/>
            <person name="Qiu Q."/>
            <person name="Yang H."/>
            <person name="Zhang Y.E."/>
            <person name="Wang W."/>
            <person name="Zhu M."/>
            <person name="He S."/>
            <person name="Zhang G."/>
        </authorList>
    </citation>
    <scope>NUCLEOTIDE SEQUENCE</scope>
    <source>
        <strain evidence="3">Pddl_001</strain>
    </source>
</reference>
<dbReference type="SMART" id="SM00034">
    <property type="entry name" value="CLECT"/>
    <property type="match status" value="1"/>
</dbReference>
<feature type="domain" description="C-type lectin" evidence="2">
    <location>
        <begin position="88"/>
        <end position="188"/>
    </location>
</feature>
<evidence type="ECO:0000313" key="3">
    <source>
        <dbReference type="EMBL" id="MBN3284621.1"/>
    </source>
</evidence>
<name>A0ABS2YEA5_POLSP</name>
<dbReference type="Proteomes" id="UP001166093">
    <property type="component" value="Unassembled WGS sequence"/>
</dbReference>
<keyword evidence="1" id="KW-0472">Membrane</keyword>
<dbReference type="InterPro" id="IPR016186">
    <property type="entry name" value="C-type_lectin-like/link_sf"/>
</dbReference>